<name>A0A8J4UVZ9_9MYCE</name>
<dbReference type="Proteomes" id="UP000695562">
    <property type="component" value="Unassembled WGS sequence"/>
</dbReference>
<organism evidence="2 3">
    <name type="scientific">Polysphondylium violaceum</name>
    <dbReference type="NCBI Taxonomy" id="133409"/>
    <lineage>
        <taxon>Eukaryota</taxon>
        <taxon>Amoebozoa</taxon>
        <taxon>Evosea</taxon>
        <taxon>Eumycetozoa</taxon>
        <taxon>Dictyostelia</taxon>
        <taxon>Dictyosteliales</taxon>
        <taxon>Dictyosteliaceae</taxon>
        <taxon>Polysphondylium</taxon>
    </lineage>
</organism>
<sequence length="400" mass="46593">MERGGDYSSSLFFRIWRNQCLQAVVWEKYYEFAFSTIPPLGVVKNTHRYQVFVTNQQQFDQIHRYNPAIINCYGRDAMPLDKVPHTVFQLKCIYQLGFEIPRWITHLTLKQWKGLDFIPESVTHLKLYRQYYYLHYMNLKIPASVVSLTLHSLYDIYQKPISSIIPATVRDLVLLKQPIDALKDADVPLTVKSLRLTSLLFDNQKNPQVPEFLNQRKILNGNGSVFQVHKRHCIQELLTNNVTHLFFTDRIIRLGDIPDTGKIHTLVLCDRFNSVIEYLPPTITSIQFGCSAYSNQFKLPLSSIPFPPRLKYLEFTSLEQEIYKDSLPNTITHLTFHRYYHSLENIPQSVTNLRLLECHYEFKLPPTIKNINISGVKKTLIPDTVQTAIGDYNCLSFESV</sequence>
<gene>
    <name evidence="2" type="ORF">CYY_001658</name>
</gene>
<dbReference type="InterPro" id="IPR008615">
    <property type="entry name" value="FNIP"/>
</dbReference>
<dbReference type="Pfam" id="PF05725">
    <property type="entry name" value="FNIP"/>
    <property type="match status" value="1"/>
</dbReference>
<evidence type="ECO:0008006" key="4">
    <source>
        <dbReference type="Google" id="ProtNLM"/>
    </source>
</evidence>
<reference evidence="2" key="1">
    <citation type="submission" date="2020-01" db="EMBL/GenBank/DDBJ databases">
        <title>Development of genomics and gene disruption for Polysphondylium violaceum indicates a role for the polyketide synthase stlB in stalk morphogenesis.</title>
        <authorList>
            <person name="Narita B."/>
            <person name="Kawabe Y."/>
            <person name="Kin K."/>
            <person name="Saito T."/>
            <person name="Gibbs R."/>
            <person name="Kuspa A."/>
            <person name="Muzny D."/>
            <person name="Queller D."/>
            <person name="Richards S."/>
            <person name="Strassman J."/>
            <person name="Sucgang R."/>
            <person name="Worley K."/>
            <person name="Schaap P."/>
        </authorList>
    </citation>
    <scope>NUCLEOTIDE SEQUENCE</scope>
    <source>
        <strain evidence="2">QSvi11</strain>
    </source>
</reference>
<dbReference type="PANTHER" id="PTHR32134">
    <property type="entry name" value="FNIP REPEAT-CONTAINING PROTEIN"/>
    <property type="match status" value="1"/>
</dbReference>
<dbReference type="EMBL" id="AJWJ01000041">
    <property type="protein sequence ID" value="KAF2077026.1"/>
    <property type="molecule type" value="Genomic_DNA"/>
</dbReference>
<keyword evidence="1" id="KW-0677">Repeat</keyword>
<proteinExistence type="predicted"/>
<evidence type="ECO:0000313" key="3">
    <source>
        <dbReference type="Proteomes" id="UP000695562"/>
    </source>
</evidence>
<dbReference type="AlphaFoldDB" id="A0A8J4UVZ9"/>
<protein>
    <recommendedName>
        <fullName evidence="4">FNIP repeat-containing protein</fullName>
    </recommendedName>
</protein>
<accession>A0A8J4UVZ9</accession>
<dbReference type="PANTHER" id="PTHR32134:SF92">
    <property type="entry name" value="FNIP REPEAT-CONTAINING PROTEIN"/>
    <property type="match status" value="1"/>
</dbReference>
<comment type="caution">
    <text evidence="2">The sequence shown here is derived from an EMBL/GenBank/DDBJ whole genome shotgun (WGS) entry which is preliminary data.</text>
</comment>
<evidence type="ECO:0000313" key="2">
    <source>
        <dbReference type="EMBL" id="KAF2077026.1"/>
    </source>
</evidence>
<dbReference type="InterPro" id="IPR051251">
    <property type="entry name" value="STK_FNIP-Repeat"/>
</dbReference>
<evidence type="ECO:0000256" key="1">
    <source>
        <dbReference type="ARBA" id="ARBA00022737"/>
    </source>
</evidence>
<keyword evidence="3" id="KW-1185">Reference proteome</keyword>